<dbReference type="SMART" id="SM00191">
    <property type="entry name" value="Int_alpha"/>
    <property type="match status" value="6"/>
</dbReference>
<evidence type="ECO:0000313" key="6">
    <source>
        <dbReference type="EMBL" id="MBB6096268.1"/>
    </source>
</evidence>
<feature type="region of interest" description="Disordered" evidence="4">
    <location>
        <begin position="17"/>
        <end position="56"/>
    </location>
</feature>
<keyword evidence="7" id="KW-1185">Reference proteome</keyword>
<organism evidence="6 7">
    <name type="scientific">Povalibacter uvarum</name>
    <dbReference type="NCBI Taxonomy" id="732238"/>
    <lineage>
        <taxon>Bacteria</taxon>
        <taxon>Pseudomonadati</taxon>
        <taxon>Pseudomonadota</taxon>
        <taxon>Gammaproteobacteria</taxon>
        <taxon>Steroidobacterales</taxon>
        <taxon>Steroidobacteraceae</taxon>
        <taxon>Povalibacter</taxon>
    </lineage>
</organism>
<dbReference type="Pfam" id="PF12733">
    <property type="entry name" value="Cadherin-like"/>
    <property type="match status" value="1"/>
</dbReference>
<dbReference type="PROSITE" id="PS51470">
    <property type="entry name" value="FG_GAP"/>
    <property type="match status" value="2"/>
</dbReference>
<protein>
    <recommendedName>
        <fullName evidence="5">Cadherin-like beta-sandwich-like domain-containing protein</fullName>
    </recommendedName>
</protein>
<keyword evidence="3" id="KW-0325">Glycoprotein</keyword>
<dbReference type="InterPro" id="IPR028994">
    <property type="entry name" value="Integrin_alpha_N"/>
</dbReference>
<dbReference type="SUPFAM" id="SSF50965">
    <property type="entry name" value="Galactose oxidase, central domain"/>
    <property type="match status" value="1"/>
</dbReference>
<evidence type="ECO:0000256" key="3">
    <source>
        <dbReference type="ARBA" id="ARBA00023180"/>
    </source>
</evidence>
<evidence type="ECO:0000256" key="2">
    <source>
        <dbReference type="ARBA" id="ARBA00022737"/>
    </source>
</evidence>
<keyword evidence="2" id="KW-0677">Repeat</keyword>
<dbReference type="InterPro" id="IPR013517">
    <property type="entry name" value="FG-GAP"/>
</dbReference>
<proteinExistence type="predicted"/>
<dbReference type="AlphaFoldDB" id="A0A841HWH8"/>
<dbReference type="PANTHER" id="PTHR36220">
    <property type="entry name" value="UNNAMED PRODUCT"/>
    <property type="match status" value="1"/>
</dbReference>
<dbReference type="Pfam" id="PF14312">
    <property type="entry name" value="FG-GAP_2"/>
    <property type="match status" value="6"/>
</dbReference>
<feature type="compositionally biased region" description="Pro residues" evidence="4">
    <location>
        <begin position="27"/>
        <end position="50"/>
    </location>
</feature>
<reference evidence="6 7" key="1">
    <citation type="submission" date="2020-08" db="EMBL/GenBank/DDBJ databases">
        <title>Genomic Encyclopedia of Type Strains, Phase IV (KMG-IV): sequencing the most valuable type-strain genomes for metagenomic binning, comparative biology and taxonomic classification.</title>
        <authorList>
            <person name="Goeker M."/>
        </authorList>
    </citation>
    <scope>NUCLEOTIDE SEQUENCE [LARGE SCALE GENOMIC DNA]</scope>
    <source>
        <strain evidence="6 7">DSM 26723</strain>
    </source>
</reference>
<dbReference type="PANTHER" id="PTHR36220:SF1">
    <property type="entry name" value="GAMMA TUBULIN COMPLEX COMPONENT C-TERMINAL DOMAIN-CONTAINING PROTEIN"/>
    <property type="match status" value="1"/>
</dbReference>
<gene>
    <name evidence="6" type="ORF">HNQ60_005190</name>
</gene>
<dbReference type="Gene3D" id="2.130.10.130">
    <property type="entry name" value="Integrin alpha, N-terminal"/>
    <property type="match status" value="3"/>
</dbReference>
<dbReference type="InterPro" id="IPR013519">
    <property type="entry name" value="Int_alpha_beta-p"/>
</dbReference>
<evidence type="ECO:0000256" key="1">
    <source>
        <dbReference type="ARBA" id="ARBA00022729"/>
    </source>
</evidence>
<evidence type="ECO:0000256" key="4">
    <source>
        <dbReference type="SAM" id="MobiDB-lite"/>
    </source>
</evidence>
<feature type="domain" description="Cadherin-like beta-sandwich-like" evidence="5">
    <location>
        <begin position="56"/>
        <end position="145"/>
    </location>
</feature>
<dbReference type="EMBL" id="JACHHZ010000007">
    <property type="protein sequence ID" value="MBB6096268.1"/>
    <property type="molecule type" value="Genomic_DNA"/>
</dbReference>
<comment type="caution">
    <text evidence="6">The sequence shown here is derived from an EMBL/GenBank/DDBJ whole genome shotgun (WGS) entry which is preliminary data.</text>
</comment>
<dbReference type="InterPro" id="IPR011043">
    <property type="entry name" value="Gal_Oxase/kelch_b-propeller"/>
</dbReference>
<dbReference type="Proteomes" id="UP000588068">
    <property type="component" value="Unassembled WGS sequence"/>
</dbReference>
<keyword evidence="1" id="KW-0732">Signal</keyword>
<evidence type="ECO:0000313" key="7">
    <source>
        <dbReference type="Proteomes" id="UP000588068"/>
    </source>
</evidence>
<evidence type="ECO:0000259" key="5">
    <source>
        <dbReference type="Pfam" id="PF12733"/>
    </source>
</evidence>
<sequence length="588" mass="60362">MLLAIWALSFVLAGCGGSGGSSETPEPTSPAPPPPPAPPPETPPPEPPPAAADTNLSSLGLSIGELDQQFQPGVTNYTAKVRYLDNAVRIHAQASDPDAVVRVNGKAVTSGATERISLSEGQNEIDIVVENDTEEKNYSIELTRETWTTFEQSAYVKASNTGIDDVFGTQLALSGDTLVVGAPAEDSDARGVNQDGTNNAASGSGAAYVITRDSAGAWSQQAYLKASNGDTNDNFGYSVAIDGDVIAVGAPFEASNASGINGDQADNSATSAGAVYIFVRDSNGQWTQEAYLKPSTVASGQFGKSIALNGNTLVVAAPQQPMLIGTVYAFTRDADGIWSEQAVISASDPLGDAGFGQTLALEGDTLAVGAPWHPGISSFKGAVYVYSRQGSTWTEVVKLRGSNTEPSDEFGSSVALSDGTLAVGAPGEDSAAAGNPNDNSVTWAGAVYLFGINSAGTWEQTAFIKASDPGAFDNFGYAIALCGDWLAVSAENEAGGSTAIGGDESDNTKPGAGAAYLFVRDDSGNWSQELYVKASNSDAGDRFGRSSAALSDTTLVFGAPFEDSNATNVNGDSSNNTASASGAVYVFE</sequence>
<name>A0A841HWH8_9GAMM</name>
<dbReference type="SUPFAM" id="SSF69318">
    <property type="entry name" value="Integrin alpha N-terminal domain"/>
    <property type="match status" value="2"/>
</dbReference>
<accession>A0A841HWH8</accession>
<dbReference type="InterPro" id="IPR025883">
    <property type="entry name" value="Cadherin-like_domain"/>
</dbReference>